<dbReference type="InParanoid" id="M7XIY0"/>
<evidence type="ECO:0000313" key="2">
    <source>
        <dbReference type="EMBL" id="EMS34503.1"/>
    </source>
</evidence>
<evidence type="ECO:0000256" key="1">
    <source>
        <dbReference type="SAM" id="SignalP"/>
    </source>
</evidence>
<keyword evidence="3" id="KW-1185">Reference proteome</keyword>
<protein>
    <recommendedName>
        <fullName evidence="4">DUF4348 domain-containing protein</fullName>
    </recommendedName>
</protein>
<dbReference type="AlphaFoldDB" id="M7XIY0"/>
<comment type="caution">
    <text evidence="2">The sequence shown here is derived from an EMBL/GenBank/DDBJ whole genome shotgun (WGS) entry which is preliminary data.</text>
</comment>
<dbReference type="Proteomes" id="UP000010953">
    <property type="component" value="Unassembled WGS sequence"/>
</dbReference>
<name>M7XIY0_9BACT</name>
<dbReference type="Gene3D" id="3.10.450.410">
    <property type="match status" value="1"/>
</dbReference>
<dbReference type="EMBL" id="AMZY02000006">
    <property type="protein sequence ID" value="EMS34503.1"/>
    <property type="molecule type" value="Genomic_DNA"/>
</dbReference>
<evidence type="ECO:0000313" key="3">
    <source>
        <dbReference type="Proteomes" id="UP000010953"/>
    </source>
</evidence>
<reference evidence="2" key="1">
    <citation type="submission" date="2013-01" db="EMBL/GenBank/DDBJ databases">
        <title>Genome assembly of Mariniradius saccharolyticus AK6.</title>
        <authorList>
            <person name="Vaidya B."/>
            <person name="Khatri I."/>
            <person name="Tanuku N.R.S."/>
            <person name="Subramanian S."/>
            <person name="Pinnaka A."/>
        </authorList>
    </citation>
    <scope>NUCLEOTIDE SEQUENCE [LARGE SCALE GENOMIC DNA]</scope>
    <source>
        <strain evidence="2">AK6</strain>
    </source>
</reference>
<organism evidence="2 3">
    <name type="scientific">Mariniradius saccharolyticus AK6</name>
    <dbReference type="NCBI Taxonomy" id="1239962"/>
    <lineage>
        <taxon>Bacteria</taxon>
        <taxon>Pseudomonadati</taxon>
        <taxon>Bacteroidota</taxon>
        <taxon>Cytophagia</taxon>
        <taxon>Cytophagales</taxon>
        <taxon>Cyclobacteriaceae</taxon>
        <taxon>Mariniradius</taxon>
    </lineage>
</organism>
<dbReference type="eggNOG" id="ENOG5033BCG">
    <property type="taxonomic scope" value="Bacteria"/>
</dbReference>
<evidence type="ECO:0008006" key="4">
    <source>
        <dbReference type="Google" id="ProtNLM"/>
    </source>
</evidence>
<feature type="chain" id="PRO_5004088089" description="DUF4348 domain-containing protein" evidence="1">
    <location>
        <begin position="27"/>
        <end position="146"/>
    </location>
</feature>
<gene>
    <name evidence="2" type="ORF">C943_03722</name>
</gene>
<sequence length="146" mass="17395">MQIRKGLFSIRMVMAYLCLLFLPVFAYSQTAPAGMAKIKMGPTEDFEMFYAQFFADSTFQASRIYFPLQGSYMKGTDEFRWKDDEWTMLKTPKDSLDLSIYKSKRKQKSYTVDEKAWSKKEGMLWDRRFALLGNRWFLVYAFERLE</sequence>
<proteinExistence type="predicted"/>
<feature type="signal peptide" evidence="1">
    <location>
        <begin position="1"/>
        <end position="26"/>
    </location>
</feature>
<keyword evidence="1" id="KW-0732">Signal</keyword>
<accession>M7XIY0</accession>